<comment type="caution">
    <text evidence="1">The sequence shown here is derived from an EMBL/GenBank/DDBJ whole genome shotgun (WGS) entry which is preliminary data.</text>
</comment>
<gene>
    <name evidence="1" type="ORF">SLS60_001427</name>
</gene>
<keyword evidence="2" id="KW-1185">Reference proteome</keyword>
<accession>A0ABR3S920</accession>
<dbReference type="Proteomes" id="UP001521785">
    <property type="component" value="Unassembled WGS sequence"/>
</dbReference>
<organism evidence="1 2">
    <name type="scientific">Paraconiothyrium brasiliense</name>
    <dbReference type="NCBI Taxonomy" id="300254"/>
    <lineage>
        <taxon>Eukaryota</taxon>
        <taxon>Fungi</taxon>
        <taxon>Dikarya</taxon>
        <taxon>Ascomycota</taxon>
        <taxon>Pezizomycotina</taxon>
        <taxon>Dothideomycetes</taxon>
        <taxon>Pleosporomycetidae</taxon>
        <taxon>Pleosporales</taxon>
        <taxon>Massarineae</taxon>
        <taxon>Didymosphaeriaceae</taxon>
        <taxon>Paraconiothyrium</taxon>
    </lineage>
</organism>
<proteinExistence type="predicted"/>
<sequence>MTFFDGKFPFRQPDYPYHLDYATFENWLLMHKDTLKHISIGDISQHSDRRSFNATLFPHLEYLKLSRWQMHGARVEFRTEDADLIGPRLKTFCWDFTGDFGNAYVWWEFGKAEALWLEKFAKEAIARKAVLQTFEILFDPDRCSTVDAVWPWDLMDDLRERVFRPNAMDFVYATQ</sequence>
<evidence type="ECO:0000313" key="1">
    <source>
        <dbReference type="EMBL" id="KAL1613195.1"/>
    </source>
</evidence>
<protein>
    <submittedName>
        <fullName evidence="1">Uncharacterized protein</fullName>
    </submittedName>
</protein>
<name>A0ABR3S920_9PLEO</name>
<evidence type="ECO:0000313" key="2">
    <source>
        <dbReference type="Proteomes" id="UP001521785"/>
    </source>
</evidence>
<dbReference type="EMBL" id="JAKJXO020000001">
    <property type="protein sequence ID" value="KAL1613195.1"/>
    <property type="molecule type" value="Genomic_DNA"/>
</dbReference>
<reference evidence="1 2" key="1">
    <citation type="submission" date="2024-02" db="EMBL/GenBank/DDBJ databases">
        <title>De novo assembly and annotation of 12 fungi associated with fruit tree decline syndrome in Ontario, Canada.</title>
        <authorList>
            <person name="Sulman M."/>
            <person name="Ellouze W."/>
            <person name="Ilyukhin E."/>
        </authorList>
    </citation>
    <scope>NUCLEOTIDE SEQUENCE [LARGE SCALE GENOMIC DNA]</scope>
    <source>
        <strain evidence="1 2">M42-189</strain>
    </source>
</reference>